<dbReference type="PIRSF" id="PIRSF000502">
    <property type="entry name" value="Spermidine_synth"/>
    <property type="match status" value="1"/>
</dbReference>
<evidence type="ECO:0000256" key="2">
    <source>
        <dbReference type="ARBA" id="ARBA00022679"/>
    </source>
</evidence>
<dbReference type="NCBIfam" id="TIGR00417">
    <property type="entry name" value="speE"/>
    <property type="match status" value="1"/>
</dbReference>
<dbReference type="InterPro" id="IPR037163">
    <property type="entry name" value="Spermidine_synt_N_sf"/>
</dbReference>
<dbReference type="GO" id="GO:0016768">
    <property type="term" value="F:spermine synthase activity"/>
    <property type="evidence" value="ECO:0007669"/>
    <property type="project" value="EnsemblFungi"/>
</dbReference>
<dbReference type="GeneID" id="11501884"/>
<comment type="similarity">
    <text evidence="1 4">Belongs to the spermidine/spermine synthase family.</text>
</comment>
<dbReference type="Gene3D" id="2.30.140.10">
    <property type="entry name" value="Spermidine synthase, tetramerisation domain"/>
    <property type="match status" value="1"/>
</dbReference>
<reference evidence="6 7" key="1">
    <citation type="journal article" date="2011" name="Proc. Natl. Acad. Sci. U.S.A.">
        <title>Evolutionary erosion of yeast sex chromosomes by mating-type switching accidents.</title>
        <authorList>
            <person name="Gordon J.L."/>
            <person name="Armisen D."/>
            <person name="Proux-Wera E."/>
            <person name="Oheigeartaigh S.S."/>
            <person name="Byrne K.P."/>
            <person name="Wolfe K.H."/>
        </authorList>
    </citation>
    <scope>NUCLEOTIDE SEQUENCE [LARGE SCALE GENOMIC DNA]</scope>
    <source>
        <strain evidence="7">ATCC 10662 / CBS 1146 / NBRC 0425 / NCYC 2629 / NRRL Y-866</strain>
    </source>
</reference>
<dbReference type="HOGENOM" id="CLU_048199_1_0_1"/>
<dbReference type="InParanoid" id="G8ZXE5"/>
<keyword evidence="2 3" id="KW-0808">Transferase</keyword>
<dbReference type="NCBIfam" id="NF037959">
    <property type="entry name" value="MFS_SpdSyn"/>
    <property type="match status" value="1"/>
</dbReference>
<dbReference type="AlphaFoldDB" id="G8ZXE5"/>
<dbReference type="GO" id="GO:0008295">
    <property type="term" value="P:spermidine biosynthetic process"/>
    <property type="evidence" value="ECO:0007669"/>
    <property type="project" value="TreeGrafter"/>
</dbReference>
<keyword evidence="3" id="KW-0620">Polyamine biosynthesis</keyword>
<dbReference type="Pfam" id="PF01564">
    <property type="entry name" value="Spermine_synth"/>
    <property type="match status" value="1"/>
</dbReference>
<dbReference type="InterPro" id="IPR035246">
    <property type="entry name" value="Spermidine_synt_N"/>
</dbReference>
<dbReference type="Proteomes" id="UP000005627">
    <property type="component" value="Chromosome 6"/>
</dbReference>
<keyword evidence="7" id="KW-1185">Reference proteome</keyword>
<evidence type="ECO:0000256" key="4">
    <source>
        <dbReference type="RuleBase" id="RU003836"/>
    </source>
</evidence>
<dbReference type="GO" id="GO:0006597">
    <property type="term" value="P:spermine biosynthetic process"/>
    <property type="evidence" value="ECO:0007669"/>
    <property type="project" value="EnsemblFungi"/>
</dbReference>
<name>G8ZXE5_TORDE</name>
<evidence type="ECO:0000256" key="1">
    <source>
        <dbReference type="ARBA" id="ARBA00007867"/>
    </source>
</evidence>
<protein>
    <recommendedName>
        <fullName evidence="5">PABS domain-containing protein</fullName>
    </recommendedName>
</protein>
<proteinExistence type="inferred from homology"/>
<dbReference type="FunFam" id="3.40.50.150:FF:000013">
    <property type="entry name" value="Spermidine synthase"/>
    <property type="match status" value="1"/>
</dbReference>
<dbReference type="FunFam" id="2.30.140.10:FF:000001">
    <property type="entry name" value="SPE3p Spermidine synthase"/>
    <property type="match status" value="1"/>
</dbReference>
<dbReference type="Gene3D" id="3.40.50.150">
    <property type="entry name" value="Vaccinia Virus protein VP39"/>
    <property type="match status" value="1"/>
</dbReference>
<dbReference type="SUPFAM" id="SSF53335">
    <property type="entry name" value="S-adenosyl-L-methionine-dependent methyltransferases"/>
    <property type="match status" value="1"/>
</dbReference>
<evidence type="ECO:0000313" key="7">
    <source>
        <dbReference type="Proteomes" id="UP000005627"/>
    </source>
</evidence>
<dbReference type="FunCoup" id="G8ZXE5">
    <property type="interactions" value="127"/>
</dbReference>
<dbReference type="RefSeq" id="XP_003682500.1">
    <property type="nucleotide sequence ID" value="XM_003682452.1"/>
</dbReference>
<gene>
    <name evidence="6" type="primary">TDEL0F04780</name>
    <name evidence="6" type="ORF">TDEL_0F04780</name>
</gene>
<dbReference type="InterPro" id="IPR029063">
    <property type="entry name" value="SAM-dependent_MTases_sf"/>
</dbReference>
<dbReference type="OrthoDB" id="38125at2759"/>
<dbReference type="PROSITE" id="PS01330">
    <property type="entry name" value="PABS_1"/>
    <property type="match status" value="1"/>
</dbReference>
<dbReference type="PROSITE" id="PS51006">
    <property type="entry name" value="PABS_2"/>
    <property type="match status" value="1"/>
</dbReference>
<dbReference type="KEGG" id="tdl:TDEL_0F04780"/>
<dbReference type="Pfam" id="PF17284">
    <property type="entry name" value="Spermine_synt_N"/>
    <property type="match status" value="1"/>
</dbReference>
<evidence type="ECO:0000259" key="5">
    <source>
        <dbReference type="PROSITE" id="PS51006"/>
    </source>
</evidence>
<dbReference type="InterPro" id="IPR030668">
    <property type="entry name" value="Spermi_synthase_euk"/>
</dbReference>
<dbReference type="HAMAP" id="MF_00198">
    <property type="entry name" value="Spermidine_synth"/>
    <property type="match status" value="1"/>
</dbReference>
<evidence type="ECO:0000256" key="3">
    <source>
        <dbReference type="PROSITE-ProRule" id="PRU00354"/>
    </source>
</evidence>
<dbReference type="STRING" id="1076872.G8ZXE5"/>
<accession>G8ZXE5</accession>
<dbReference type="eggNOG" id="KOG1562">
    <property type="taxonomic scope" value="Eukaryota"/>
</dbReference>
<dbReference type="InterPro" id="IPR030374">
    <property type="entry name" value="PABS"/>
</dbReference>
<dbReference type="InterPro" id="IPR001045">
    <property type="entry name" value="Spermi_synthase"/>
</dbReference>
<feature type="domain" description="PABS" evidence="5">
    <location>
        <begin position="14"/>
        <end position="256"/>
    </location>
</feature>
<dbReference type="GO" id="GO:0004766">
    <property type="term" value="F:spermidine synthase activity"/>
    <property type="evidence" value="ECO:0007669"/>
    <property type="project" value="TreeGrafter"/>
</dbReference>
<dbReference type="InterPro" id="IPR030373">
    <property type="entry name" value="PABS_CS"/>
</dbReference>
<evidence type="ECO:0000313" key="6">
    <source>
        <dbReference type="EMBL" id="CCE93289.1"/>
    </source>
</evidence>
<sequence length="303" mass="34435">MSVPQANGPKSIKNGWFTEISDKHFPGQGLSLKVDEVLYYAHSEFQEILVFKSSNWGNVLVLDGIIQCTERDEFAYQEMISHVPLFAHHNPKRVLVIGGGDGGVIREVVKHSCVESVSLVEIDSTVIELAKQYLPNMSCALYHEKVTIHLRDGYQYLREVGSNPQQDKYDVIITDSSDPDGPAEAFFQREYFQLMNDALKDDGILIAQASENVWLDINYLSRLVKTARSVFENTRYCYTTVPTYTSGQLGLIICAKDSKVNLTKPQRTPSSEEQQLMRYYNPQIHYTSFILPTWADTLVYDTN</sequence>
<dbReference type="GO" id="GO:0015940">
    <property type="term" value="P:pantothenate biosynthetic process"/>
    <property type="evidence" value="ECO:0007669"/>
    <property type="project" value="EnsemblFungi"/>
</dbReference>
<dbReference type="PANTHER" id="PTHR11558">
    <property type="entry name" value="SPERMIDINE/SPERMINE SYNTHASE"/>
    <property type="match status" value="1"/>
</dbReference>
<feature type="active site" description="Proton acceptor" evidence="3">
    <location>
        <position position="175"/>
    </location>
</feature>
<dbReference type="NCBIfam" id="NF002010">
    <property type="entry name" value="PRK00811.1"/>
    <property type="match status" value="1"/>
</dbReference>
<dbReference type="PANTHER" id="PTHR11558:SF11">
    <property type="entry name" value="SPERMIDINE SYNTHASE"/>
    <property type="match status" value="1"/>
</dbReference>
<dbReference type="GO" id="GO:0005829">
    <property type="term" value="C:cytosol"/>
    <property type="evidence" value="ECO:0007669"/>
    <property type="project" value="TreeGrafter"/>
</dbReference>
<dbReference type="EMBL" id="HE616747">
    <property type="protein sequence ID" value="CCE93289.1"/>
    <property type="molecule type" value="Genomic_DNA"/>
</dbReference>
<organism evidence="6 7">
    <name type="scientific">Torulaspora delbrueckii</name>
    <name type="common">Yeast</name>
    <name type="synonym">Candida colliculosa</name>
    <dbReference type="NCBI Taxonomy" id="4950"/>
    <lineage>
        <taxon>Eukaryota</taxon>
        <taxon>Fungi</taxon>
        <taxon>Dikarya</taxon>
        <taxon>Ascomycota</taxon>
        <taxon>Saccharomycotina</taxon>
        <taxon>Saccharomycetes</taxon>
        <taxon>Saccharomycetales</taxon>
        <taxon>Saccharomycetaceae</taxon>
        <taxon>Torulaspora</taxon>
    </lineage>
</organism>